<evidence type="ECO:0000256" key="2">
    <source>
        <dbReference type="ARBA" id="ARBA00022614"/>
    </source>
</evidence>
<evidence type="ECO:0000313" key="10">
    <source>
        <dbReference type="EMBL" id="CAJ1939923.1"/>
    </source>
</evidence>
<evidence type="ECO:0000256" key="3">
    <source>
        <dbReference type="ARBA" id="ARBA00022692"/>
    </source>
</evidence>
<accession>A0AA86SA88</accession>
<dbReference type="Gene3D" id="3.80.10.10">
    <property type="entry name" value="Ribonuclease Inhibitor"/>
    <property type="match status" value="1"/>
</dbReference>
<dbReference type="PRINTS" id="PR00019">
    <property type="entry name" value="LEURICHRPT"/>
</dbReference>
<keyword evidence="6" id="KW-1133">Transmembrane helix</keyword>
<dbReference type="Gramene" id="rna-AYBTSS11_LOCUS9417">
    <property type="protein sequence ID" value="CAJ1939923.1"/>
    <property type="gene ID" value="gene-AYBTSS11_LOCUS9417"/>
</dbReference>
<dbReference type="InterPro" id="IPR032675">
    <property type="entry name" value="LRR_dom_sf"/>
</dbReference>
<dbReference type="Pfam" id="PF00560">
    <property type="entry name" value="LRR_1"/>
    <property type="match status" value="1"/>
</dbReference>
<evidence type="ECO:0000256" key="1">
    <source>
        <dbReference type="ARBA" id="ARBA00004479"/>
    </source>
</evidence>
<evidence type="ECO:0000313" key="11">
    <source>
        <dbReference type="Proteomes" id="UP001189624"/>
    </source>
</evidence>
<organism evidence="10 11">
    <name type="scientific">Sphenostylis stenocarpa</name>
    <dbReference type="NCBI Taxonomy" id="92480"/>
    <lineage>
        <taxon>Eukaryota</taxon>
        <taxon>Viridiplantae</taxon>
        <taxon>Streptophyta</taxon>
        <taxon>Embryophyta</taxon>
        <taxon>Tracheophyta</taxon>
        <taxon>Spermatophyta</taxon>
        <taxon>Magnoliopsida</taxon>
        <taxon>eudicotyledons</taxon>
        <taxon>Gunneridae</taxon>
        <taxon>Pentapetalae</taxon>
        <taxon>rosids</taxon>
        <taxon>fabids</taxon>
        <taxon>Fabales</taxon>
        <taxon>Fabaceae</taxon>
        <taxon>Papilionoideae</taxon>
        <taxon>50 kb inversion clade</taxon>
        <taxon>NPAAA clade</taxon>
        <taxon>indigoferoid/millettioid clade</taxon>
        <taxon>Phaseoleae</taxon>
        <taxon>Sphenostylis</taxon>
    </lineage>
</organism>
<dbReference type="PANTHER" id="PTHR48060:SF21">
    <property type="entry name" value="L DOMAIN-LIKE PROTEIN"/>
    <property type="match status" value="1"/>
</dbReference>
<evidence type="ECO:0000256" key="4">
    <source>
        <dbReference type="ARBA" id="ARBA00022729"/>
    </source>
</evidence>
<proteinExistence type="predicted"/>
<keyword evidence="2" id="KW-0433">Leucine-rich repeat</keyword>
<name>A0AA86SA88_9FABA</name>
<evidence type="ECO:0000256" key="7">
    <source>
        <dbReference type="ARBA" id="ARBA00023136"/>
    </source>
</evidence>
<dbReference type="Pfam" id="PF08263">
    <property type="entry name" value="LRRNT_2"/>
    <property type="match status" value="1"/>
</dbReference>
<feature type="non-terminal residue" evidence="10">
    <location>
        <position position="1"/>
    </location>
</feature>
<dbReference type="InterPro" id="IPR001611">
    <property type="entry name" value="Leu-rich_rpt"/>
</dbReference>
<keyword evidence="4" id="KW-0732">Signal</keyword>
<protein>
    <recommendedName>
        <fullName evidence="9">Leucine-rich repeat-containing N-terminal plant-type domain-containing protein</fullName>
    </recommendedName>
</protein>
<dbReference type="GO" id="GO:0016020">
    <property type="term" value="C:membrane"/>
    <property type="evidence" value="ECO:0007669"/>
    <property type="project" value="UniProtKB-SubCell"/>
</dbReference>
<dbReference type="PANTHER" id="PTHR48060">
    <property type="entry name" value="DNA DAMAGE-REPAIR/TOLERATION PROTEIN DRT100"/>
    <property type="match status" value="1"/>
</dbReference>
<keyword evidence="11" id="KW-1185">Reference proteome</keyword>
<feature type="domain" description="Leucine-rich repeat-containing N-terminal plant-type" evidence="9">
    <location>
        <begin position="9"/>
        <end position="39"/>
    </location>
</feature>
<keyword evidence="7" id="KW-0472">Membrane</keyword>
<sequence>FLRTDVESKFKLSLDDPDASLSSWNSRDATPCNWYGMTCAGDASNTTVTALDLLDTNIGGPFLANVLCCLPNLLSINLLNNSINQTLPLDISLCRNLRHLDLSQNLLTGLLPATLPLLPNLRYLDLTGNNFSGPIPDSFGTFQNLQVLSLVSNLLESTIPPSLGMYPL</sequence>
<dbReference type="EMBL" id="OY731400">
    <property type="protein sequence ID" value="CAJ1939923.1"/>
    <property type="molecule type" value="Genomic_DNA"/>
</dbReference>
<keyword evidence="3" id="KW-0812">Transmembrane</keyword>
<dbReference type="FunFam" id="3.80.10.10:FF:000077">
    <property type="entry name" value="LRR receptor-like serine/threonine-protein kinase ERL1"/>
    <property type="match status" value="1"/>
</dbReference>
<dbReference type="SUPFAM" id="SSF52058">
    <property type="entry name" value="L domain-like"/>
    <property type="match status" value="1"/>
</dbReference>
<evidence type="ECO:0000259" key="9">
    <source>
        <dbReference type="Pfam" id="PF08263"/>
    </source>
</evidence>
<dbReference type="InterPro" id="IPR013210">
    <property type="entry name" value="LRR_N_plant-typ"/>
</dbReference>
<keyword evidence="8" id="KW-0325">Glycoprotein</keyword>
<dbReference type="Pfam" id="PF12799">
    <property type="entry name" value="LRR_4"/>
    <property type="match status" value="1"/>
</dbReference>
<comment type="subcellular location">
    <subcellularLocation>
        <location evidence="1">Membrane</location>
        <topology evidence="1">Single-pass type I membrane protein</topology>
    </subcellularLocation>
</comment>
<dbReference type="AlphaFoldDB" id="A0AA86SA88"/>
<evidence type="ECO:0000256" key="5">
    <source>
        <dbReference type="ARBA" id="ARBA00022737"/>
    </source>
</evidence>
<dbReference type="Proteomes" id="UP001189624">
    <property type="component" value="Chromosome 3"/>
</dbReference>
<evidence type="ECO:0000256" key="6">
    <source>
        <dbReference type="ARBA" id="ARBA00022989"/>
    </source>
</evidence>
<dbReference type="InterPro" id="IPR053211">
    <property type="entry name" value="DNA_repair-toleration"/>
</dbReference>
<dbReference type="InterPro" id="IPR025875">
    <property type="entry name" value="Leu-rich_rpt_4"/>
</dbReference>
<evidence type="ECO:0000256" key="8">
    <source>
        <dbReference type="ARBA" id="ARBA00023180"/>
    </source>
</evidence>
<gene>
    <name evidence="10" type="ORF">AYBTSS11_LOCUS9417</name>
</gene>
<reference evidence="10" key="1">
    <citation type="submission" date="2023-10" db="EMBL/GenBank/DDBJ databases">
        <authorList>
            <person name="Domelevo Entfellner J.-B."/>
        </authorList>
    </citation>
    <scope>NUCLEOTIDE SEQUENCE</scope>
</reference>
<keyword evidence="5" id="KW-0677">Repeat</keyword>